<evidence type="ECO:0000313" key="3">
    <source>
        <dbReference type="Proteomes" id="UP000008810"/>
    </source>
</evidence>
<dbReference type="EMBL" id="CM000883">
    <property type="protein sequence ID" value="KQJ88868.1"/>
    <property type="molecule type" value="Genomic_DNA"/>
</dbReference>
<accession>A0A0Q3ERE9</accession>
<name>A0A0Q3ERE9_BRADI</name>
<sequence length="72" mass="7639">MGLTPVRKPHRPLQVHLLQSSSWGLAKAALAASFCCFTSVAKAQKPRVPSNGAAGHAVHYGDLRAAAWAFDI</sequence>
<dbReference type="InParanoid" id="A0A0Q3ERE9"/>
<reference evidence="1 2" key="1">
    <citation type="journal article" date="2010" name="Nature">
        <title>Genome sequencing and analysis of the model grass Brachypodium distachyon.</title>
        <authorList>
            <consortium name="International Brachypodium Initiative"/>
        </authorList>
    </citation>
    <scope>NUCLEOTIDE SEQUENCE [LARGE SCALE GENOMIC DNA]</scope>
    <source>
        <strain evidence="1 2">Bd21</strain>
    </source>
</reference>
<dbReference type="AlphaFoldDB" id="A0A0Q3ERE9"/>
<protein>
    <submittedName>
        <fullName evidence="1 2">Uncharacterized protein</fullName>
    </submittedName>
</protein>
<gene>
    <name evidence="1" type="ORF">BRADI_4g21832v3</name>
</gene>
<evidence type="ECO:0000313" key="1">
    <source>
        <dbReference type="EMBL" id="KQJ88868.1"/>
    </source>
</evidence>
<dbReference type="Proteomes" id="UP000008810">
    <property type="component" value="Chromosome 4"/>
</dbReference>
<organism evidence="1">
    <name type="scientific">Brachypodium distachyon</name>
    <name type="common">Purple false brome</name>
    <name type="synonym">Trachynia distachya</name>
    <dbReference type="NCBI Taxonomy" id="15368"/>
    <lineage>
        <taxon>Eukaryota</taxon>
        <taxon>Viridiplantae</taxon>
        <taxon>Streptophyta</taxon>
        <taxon>Embryophyta</taxon>
        <taxon>Tracheophyta</taxon>
        <taxon>Spermatophyta</taxon>
        <taxon>Magnoliopsida</taxon>
        <taxon>Liliopsida</taxon>
        <taxon>Poales</taxon>
        <taxon>Poaceae</taxon>
        <taxon>BOP clade</taxon>
        <taxon>Pooideae</taxon>
        <taxon>Stipodae</taxon>
        <taxon>Brachypodieae</taxon>
        <taxon>Brachypodium</taxon>
    </lineage>
</organism>
<proteinExistence type="predicted"/>
<dbReference type="EnsemblPlants" id="KQJ88868">
    <property type="protein sequence ID" value="KQJ88868"/>
    <property type="gene ID" value="BRADI_4g21832v3"/>
</dbReference>
<reference evidence="2" key="3">
    <citation type="submission" date="2018-08" db="UniProtKB">
        <authorList>
            <consortium name="EnsemblPlants"/>
        </authorList>
    </citation>
    <scope>IDENTIFICATION</scope>
    <source>
        <strain evidence="2">cv. Bd21</strain>
    </source>
</reference>
<evidence type="ECO:0000313" key="2">
    <source>
        <dbReference type="EnsemblPlants" id="KQJ88868"/>
    </source>
</evidence>
<keyword evidence="3" id="KW-1185">Reference proteome</keyword>
<reference evidence="1" key="2">
    <citation type="submission" date="2017-06" db="EMBL/GenBank/DDBJ databases">
        <title>WGS assembly of Brachypodium distachyon.</title>
        <authorList>
            <consortium name="The International Brachypodium Initiative"/>
            <person name="Lucas S."/>
            <person name="Harmon-Smith M."/>
            <person name="Lail K."/>
            <person name="Tice H."/>
            <person name="Grimwood J."/>
            <person name="Bruce D."/>
            <person name="Barry K."/>
            <person name="Shu S."/>
            <person name="Lindquist E."/>
            <person name="Wang M."/>
            <person name="Pitluck S."/>
            <person name="Vogel J.P."/>
            <person name="Garvin D.F."/>
            <person name="Mockler T.C."/>
            <person name="Schmutz J."/>
            <person name="Rokhsar D."/>
            <person name="Bevan M.W."/>
        </authorList>
    </citation>
    <scope>NUCLEOTIDE SEQUENCE</scope>
    <source>
        <strain evidence="1">Bd21</strain>
    </source>
</reference>
<dbReference type="Gramene" id="KQJ88868">
    <property type="protein sequence ID" value="KQJ88868"/>
    <property type="gene ID" value="BRADI_4g21832v3"/>
</dbReference>